<sequence>MTKREAAVVAVFTGILIGDFSDMHEYIEELAGRPVWTHELASEEFAAELKELARPDFMEIEVV</sequence>
<evidence type="ECO:0000313" key="2">
    <source>
        <dbReference type="EMBL" id="AXH66622.1"/>
    </source>
</evidence>
<feature type="domain" description="DUF7736" evidence="1">
    <location>
        <begin position="3"/>
        <end position="61"/>
    </location>
</feature>
<dbReference type="InterPro" id="IPR056638">
    <property type="entry name" value="DUF7736"/>
</dbReference>
<accession>A0A345M801</accession>
<dbReference type="Proteomes" id="UP000259040">
    <property type="component" value="Segment"/>
</dbReference>
<protein>
    <recommendedName>
        <fullName evidence="1">DUF7736 domain-containing protein</fullName>
    </recommendedName>
</protein>
<organism evidence="2 3">
    <name type="scientific">Streptomyces phage Starbow</name>
    <dbReference type="NCBI Taxonomy" id="2283266"/>
    <lineage>
        <taxon>Viruses</taxon>
        <taxon>Duplodnaviria</taxon>
        <taxon>Heunggongvirae</taxon>
        <taxon>Uroviricota</taxon>
        <taxon>Caudoviricetes</taxon>
        <taxon>Stanwilliamsviridae</taxon>
        <taxon>Boydwoodruffvirinae</taxon>
        <taxon>Karimacvirus</taxon>
        <taxon>Karimacvirus karimac</taxon>
        <taxon>Streptomyces virus Karimac</taxon>
    </lineage>
</organism>
<evidence type="ECO:0000259" key="1">
    <source>
        <dbReference type="Pfam" id="PF24875"/>
    </source>
</evidence>
<gene>
    <name evidence="2" type="primary">125</name>
    <name evidence="2" type="ORF">SEA_STARBOW_125</name>
</gene>
<evidence type="ECO:0000313" key="3">
    <source>
        <dbReference type="Proteomes" id="UP000259040"/>
    </source>
</evidence>
<name>A0A345M801_9CAUD</name>
<reference evidence="2 3" key="1">
    <citation type="submission" date="2018-07" db="EMBL/GenBank/DDBJ databases">
        <authorList>
            <person name="Boyd E.M."/>
            <person name="Barkley D.B."/>
            <person name="Naeem H."/>
            <person name="Vanhorne R."/>
            <person name="Nayek S."/>
            <person name="Layton S.R."/>
            <person name="Hughes L.E."/>
            <person name="Garlena R.A."/>
            <person name="Russell D.A."/>
            <person name="Pope W.H."/>
            <person name="Jacobs-Sera D."/>
            <person name="Hatfull G.F."/>
        </authorList>
    </citation>
    <scope>NUCLEOTIDE SEQUENCE [LARGE SCALE GENOMIC DNA]</scope>
</reference>
<dbReference type="EMBL" id="MH576964">
    <property type="protein sequence ID" value="AXH66622.1"/>
    <property type="molecule type" value="Genomic_DNA"/>
</dbReference>
<dbReference type="Pfam" id="PF24875">
    <property type="entry name" value="DUF7736"/>
    <property type="match status" value="1"/>
</dbReference>
<proteinExistence type="predicted"/>